<evidence type="ECO:0000256" key="6">
    <source>
        <dbReference type="ARBA" id="ARBA00022816"/>
    </source>
</evidence>
<comment type="caution">
    <text evidence="11">The sequence shown here is derived from an EMBL/GenBank/DDBJ whole genome shotgun (WGS) entry which is preliminary data.</text>
</comment>
<dbReference type="GO" id="GO:0005874">
    <property type="term" value="C:microtubule"/>
    <property type="evidence" value="ECO:0007669"/>
    <property type="project" value="UniProtKB-KW"/>
</dbReference>
<dbReference type="Proteomes" id="UP001497525">
    <property type="component" value="Unassembled WGS sequence"/>
</dbReference>
<keyword evidence="4 10" id="KW-0963">Cytoplasm</keyword>
<keyword evidence="3" id="KW-0813">Transport</keyword>
<proteinExistence type="inferred from homology"/>
<keyword evidence="9" id="KW-0539">Nucleus</keyword>
<protein>
    <recommendedName>
        <fullName evidence="10">Dynein light chain</fullName>
    </recommendedName>
</protein>
<keyword evidence="6" id="KW-0509">mRNA transport</keyword>
<evidence type="ECO:0000256" key="9">
    <source>
        <dbReference type="ARBA" id="ARBA00023242"/>
    </source>
</evidence>
<evidence type="ECO:0000313" key="12">
    <source>
        <dbReference type="Proteomes" id="UP001497525"/>
    </source>
</evidence>
<keyword evidence="10" id="KW-0243">Dynein</keyword>
<evidence type="ECO:0000256" key="5">
    <source>
        <dbReference type="ARBA" id="ARBA00022701"/>
    </source>
</evidence>
<dbReference type="InterPro" id="IPR037177">
    <property type="entry name" value="DLC_sf"/>
</dbReference>
<evidence type="ECO:0000256" key="8">
    <source>
        <dbReference type="ARBA" id="ARBA00023212"/>
    </source>
</evidence>
<keyword evidence="10" id="KW-0505">Motor protein</keyword>
<keyword evidence="8 10" id="KW-0206">Cytoskeleton</keyword>
<organism evidence="11 12">
    <name type="scientific">Calicophoron daubneyi</name>
    <name type="common">Rumen fluke</name>
    <name type="synonym">Paramphistomum daubneyi</name>
    <dbReference type="NCBI Taxonomy" id="300641"/>
    <lineage>
        <taxon>Eukaryota</taxon>
        <taxon>Metazoa</taxon>
        <taxon>Spiralia</taxon>
        <taxon>Lophotrochozoa</taxon>
        <taxon>Platyhelminthes</taxon>
        <taxon>Trematoda</taxon>
        <taxon>Digenea</taxon>
        <taxon>Plagiorchiida</taxon>
        <taxon>Pronocephalata</taxon>
        <taxon>Paramphistomoidea</taxon>
        <taxon>Paramphistomidae</taxon>
        <taxon>Calicophoron</taxon>
    </lineage>
</organism>
<dbReference type="GO" id="GO:0005868">
    <property type="term" value="C:cytoplasmic dynein complex"/>
    <property type="evidence" value="ECO:0007669"/>
    <property type="project" value="TreeGrafter"/>
</dbReference>
<evidence type="ECO:0000256" key="10">
    <source>
        <dbReference type="RuleBase" id="RU365010"/>
    </source>
</evidence>
<dbReference type="Pfam" id="PF01221">
    <property type="entry name" value="Dynein_light"/>
    <property type="match status" value="1"/>
</dbReference>
<name>A0AAV2TSI5_CALDB</name>
<evidence type="ECO:0000256" key="7">
    <source>
        <dbReference type="ARBA" id="ARBA00022927"/>
    </source>
</evidence>
<evidence type="ECO:0000256" key="2">
    <source>
        <dbReference type="ARBA" id="ARBA00004245"/>
    </source>
</evidence>
<reference evidence="11" key="1">
    <citation type="submission" date="2024-06" db="EMBL/GenBank/DDBJ databases">
        <authorList>
            <person name="Liu X."/>
            <person name="Lenzi L."/>
            <person name="Haldenby T S."/>
            <person name="Uol C."/>
        </authorList>
    </citation>
    <scope>NUCLEOTIDE SEQUENCE</scope>
</reference>
<dbReference type="GO" id="GO:0051028">
    <property type="term" value="P:mRNA transport"/>
    <property type="evidence" value="ECO:0007669"/>
    <property type="project" value="UniProtKB-KW"/>
</dbReference>
<dbReference type="SUPFAM" id="SSF54648">
    <property type="entry name" value="DLC"/>
    <property type="match status" value="1"/>
</dbReference>
<evidence type="ECO:0000256" key="4">
    <source>
        <dbReference type="ARBA" id="ARBA00022490"/>
    </source>
</evidence>
<dbReference type="PANTHER" id="PTHR11886">
    <property type="entry name" value="DYNEIN LIGHT CHAIN"/>
    <property type="match status" value="1"/>
</dbReference>
<comment type="similarity">
    <text evidence="10">Belongs to the dynein light chain family.</text>
</comment>
<keyword evidence="7" id="KW-0653">Protein transport</keyword>
<evidence type="ECO:0000313" key="11">
    <source>
        <dbReference type="EMBL" id="CAL5137923.1"/>
    </source>
</evidence>
<dbReference type="GO" id="GO:0045505">
    <property type="term" value="F:dynein intermediate chain binding"/>
    <property type="evidence" value="ECO:0007669"/>
    <property type="project" value="TreeGrafter"/>
</dbReference>
<comment type="subcellular location">
    <subcellularLocation>
        <location evidence="2 10">Cytoplasm</location>
        <location evidence="2 10">Cytoskeleton</location>
    </subcellularLocation>
    <subcellularLocation>
        <location evidence="1">Nucleus</location>
    </subcellularLocation>
</comment>
<evidence type="ECO:0000256" key="1">
    <source>
        <dbReference type="ARBA" id="ARBA00004123"/>
    </source>
</evidence>
<dbReference type="SMART" id="SM01375">
    <property type="entry name" value="Dynein_light"/>
    <property type="match status" value="1"/>
</dbReference>
<dbReference type="FunFam" id="3.30.740.10:FF:000005">
    <property type="entry name" value="Dynein light chain"/>
    <property type="match status" value="1"/>
</dbReference>
<dbReference type="AlphaFoldDB" id="A0AAV2TSI5"/>
<gene>
    <name evidence="11" type="ORF">CDAUBV1_LOCUS12401</name>
</gene>
<evidence type="ECO:0000256" key="3">
    <source>
        <dbReference type="ARBA" id="ARBA00022448"/>
    </source>
</evidence>
<accession>A0AAV2TSI5</accession>
<sequence>MEKTEVKTSDMPLDRQSEVVQIAQDAMKKKTVERDIAEEIKSALDTKYGPNWHVIVGKDFGTKVSHEKGNFIFFYVGDKAVQVFKFG</sequence>
<dbReference type="Gene3D" id="3.30.740.10">
    <property type="entry name" value="Protein Inhibitor Of Neuronal Nitric Oxide Synthase"/>
    <property type="match status" value="1"/>
</dbReference>
<dbReference type="GO" id="GO:0007017">
    <property type="term" value="P:microtubule-based process"/>
    <property type="evidence" value="ECO:0007669"/>
    <property type="project" value="InterPro"/>
</dbReference>
<dbReference type="EMBL" id="CAXLJL010000456">
    <property type="protein sequence ID" value="CAL5137923.1"/>
    <property type="molecule type" value="Genomic_DNA"/>
</dbReference>
<dbReference type="InterPro" id="IPR001372">
    <property type="entry name" value="Dynein_light_chain_typ-1/2"/>
</dbReference>
<dbReference type="PANTHER" id="PTHR11886:SF35">
    <property type="entry name" value="DYNEIN LIGHT CHAIN"/>
    <property type="match status" value="1"/>
</dbReference>
<dbReference type="GO" id="GO:0005634">
    <property type="term" value="C:nucleus"/>
    <property type="evidence" value="ECO:0007669"/>
    <property type="project" value="UniProtKB-SubCell"/>
</dbReference>
<dbReference type="GO" id="GO:0015031">
    <property type="term" value="P:protein transport"/>
    <property type="evidence" value="ECO:0007669"/>
    <property type="project" value="UniProtKB-KW"/>
</dbReference>
<keyword evidence="5 10" id="KW-0493">Microtubule</keyword>